<dbReference type="SUPFAM" id="SSF56954">
    <property type="entry name" value="Outer membrane efflux proteins (OEP)"/>
    <property type="match status" value="1"/>
</dbReference>
<dbReference type="EMBL" id="CP036432">
    <property type="protein sequence ID" value="QDV85281.1"/>
    <property type="molecule type" value="Genomic_DNA"/>
</dbReference>
<organism evidence="1 2">
    <name type="scientific">Stieleria magnilauensis</name>
    <dbReference type="NCBI Taxonomy" id="2527963"/>
    <lineage>
        <taxon>Bacteria</taxon>
        <taxon>Pseudomonadati</taxon>
        <taxon>Planctomycetota</taxon>
        <taxon>Planctomycetia</taxon>
        <taxon>Pirellulales</taxon>
        <taxon>Pirellulaceae</taxon>
        <taxon>Stieleria</taxon>
    </lineage>
</organism>
<accession>A0ABX5XVG4</accession>
<proteinExistence type="predicted"/>
<dbReference type="Proteomes" id="UP000318081">
    <property type="component" value="Chromosome"/>
</dbReference>
<gene>
    <name evidence="1" type="ORF">TBK1r_42600</name>
</gene>
<keyword evidence="2" id="KW-1185">Reference proteome</keyword>
<dbReference type="Gene3D" id="1.20.1600.10">
    <property type="entry name" value="Outer membrane efflux proteins (OEP)"/>
    <property type="match status" value="1"/>
</dbReference>
<evidence type="ECO:0000313" key="2">
    <source>
        <dbReference type="Proteomes" id="UP000318081"/>
    </source>
</evidence>
<name>A0ABX5XVG4_9BACT</name>
<reference evidence="1 2" key="1">
    <citation type="submission" date="2019-02" db="EMBL/GenBank/DDBJ databases">
        <title>Deep-cultivation of Planctomycetes and their phenomic and genomic characterization uncovers novel biology.</title>
        <authorList>
            <person name="Wiegand S."/>
            <person name="Jogler M."/>
            <person name="Boedeker C."/>
            <person name="Pinto D."/>
            <person name="Vollmers J."/>
            <person name="Rivas-Marin E."/>
            <person name="Kohn T."/>
            <person name="Peeters S.H."/>
            <person name="Heuer A."/>
            <person name="Rast P."/>
            <person name="Oberbeckmann S."/>
            <person name="Bunk B."/>
            <person name="Jeske O."/>
            <person name="Meyerdierks A."/>
            <person name="Storesund J.E."/>
            <person name="Kallscheuer N."/>
            <person name="Luecker S."/>
            <person name="Lage O.M."/>
            <person name="Pohl T."/>
            <person name="Merkel B.J."/>
            <person name="Hornburger P."/>
            <person name="Mueller R.-W."/>
            <person name="Bruemmer F."/>
            <person name="Labrenz M."/>
            <person name="Spormann A.M."/>
            <person name="Op den Camp H."/>
            <person name="Overmann J."/>
            <person name="Amann R."/>
            <person name="Jetten M.S.M."/>
            <person name="Mascher T."/>
            <person name="Medema M.H."/>
            <person name="Devos D.P."/>
            <person name="Kaster A.-K."/>
            <person name="Ovreas L."/>
            <person name="Rohde M."/>
            <person name="Galperin M.Y."/>
            <person name="Jogler C."/>
        </authorList>
    </citation>
    <scope>NUCLEOTIDE SEQUENCE [LARGE SCALE GENOMIC DNA]</scope>
    <source>
        <strain evidence="1 2">TBK1r</strain>
    </source>
</reference>
<sequence>MRSSWERVQDYETTILPKAKQSYELLHESYKARRAPWPDVLMAQRFYLGLRIEQVANLVMYRESDVAIRGMLLTGGLTIPPSPINGGHIDAVPKPR</sequence>
<protein>
    <submittedName>
        <fullName evidence="1">Uncharacterized protein</fullName>
    </submittedName>
</protein>
<evidence type="ECO:0000313" key="1">
    <source>
        <dbReference type="EMBL" id="QDV85281.1"/>
    </source>
</evidence>